<name>C5A574_THEGJ</name>
<dbReference type="Proteomes" id="UP000001488">
    <property type="component" value="Chromosome"/>
</dbReference>
<proteinExistence type="predicted"/>
<evidence type="ECO:0000313" key="1">
    <source>
        <dbReference type="EMBL" id="ACS33386.1"/>
    </source>
</evidence>
<dbReference type="eggNOG" id="arCOG07146">
    <property type="taxonomic scope" value="Archaea"/>
</dbReference>
<dbReference type="PaxDb" id="593117-TGAM_0884"/>
<accession>C5A574</accession>
<dbReference type="AlphaFoldDB" id="C5A574"/>
<gene>
    <name evidence="1" type="ordered locus">TGAM_0884</name>
</gene>
<dbReference type="KEGG" id="tga:TGAM_0884"/>
<dbReference type="HOGENOM" id="CLU_173014_0_0_2"/>
<organism evidence="1 2">
    <name type="scientific">Thermococcus gammatolerans (strain DSM 15229 / JCM 11827 / EJ3)</name>
    <dbReference type="NCBI Taxonomy" id="593117"/>
    <lineage>
        <taxon>Archaea</taxon>
        <taxon>Methanobacteriati</taxon>
        <taxon>Methanobacteriota</taxon>
        <taxon>Thermococci</taxon>
        <taxon>Thermococcales</taxon>
        <taxon>Thermococcaceae</taxon>
        <taxon>Thermococcus</taxon>
    </lineage>
</organism>
<dbReference type="STRING" id="593117.TGAM_0884"/>
<dbReference type="EMBL" id="CP001398">
    <property type="protein sequence ID" value="ACS33386.1"/>
    <property type="molecule type" value="Genomic_DNA"/>
</dbReference>
<protein>
    <submittedName>
        <fullName evidence="1">Uncharacterized protein</fullName>
    </submittedName>
</protein>
<keyword evidence="2" id="KW-1185">Reference proteome</keyword>
<evidence type="ECO:0000313" key="2">
    <source>
        <dbReference type="Proteomes" id="UP000001488"/>
    </source>
</evidence>
<sequence length="107" mass="12242">MGQKIIVNGEVKQLPKVFNSEEELAEFLDEVLERALKNPDYASKFKEGSVTLTVELSDVGIYKEGITSVEFAFEYKNGIHYLKTTYSKTGYNVWAYKPWKRVIEPVG</sequence>
<reference evidence="1 2" key="1">
    <citation type="journal article" date="2007" name="Genome Biol.">
        <title>Genome analysis and genome-wide proteomics of Thermococcus gammatolerans, the most radioresistant organism known amongst the Archaea.</title>
        <authorList>
            <person name="Zivanovic Y."/>
            <person name="Armengaud J."/>
            <person name="Lagorce A."/>
            <person name="Leplat C."/>
            <person name="Guerin P."/>
            <person name="Dutertre M."/>
            <person name="Anthouard V."/>
            <person name="Forterre P."/>
            <person name="Wincker P."/>
            <person name="Confalonieri F."/>
        </authorList>
    </citation>
    <scope>NUCLEOTIDE SEQUENCE [LARGE SCALE GENOMIC DNA]</scope>
    <source>
        <strain evidence="2">DSM 15229 / JCM 11827 / EJ3</strain>
    </source>
</reference>
<dbReference type="PATRIC" id="fig|593117.10.peg.882"/>